<evidence type="ECO:0000313" key="3">
    <source>
        <dbReference type="EMBL" id="KOB86703.1"/>
    </source>
</evidence>
<evidence type="ECO:0000256" key="2">
    <source>
        <dbReference type="SAM" id="SignalP"/>
    </source>
</evidence>
<accession>A0A0L7M1N7</accession>
<proteinExistence type="predicted"/>
<protein>
    <recommendedName>
        <fullName evidence="5">Stevor</fullName>
    </recommendedName>
</protein>
<keyword evidence="1" id="KW-0472">Membrane</keyword>
<evidence type="ECO:0000256" key="1">
    <source>
        <dbReference type="SAM" id="Phobius"/>
    </source>
</evidence>
<evidence type="ECO:0000313" key="4">
    <source>
        <dbReference type="Proteomes" id="UP000054282"/>
    </source>
</evidence>
<feature type="signal peptide" evidence="2">
    <location>
        <begin position="1"/>
        <end position="21"/>
    </location>
</feature>
<dbReference type="OrthoDB" id="377935at2759"/>
<gene>
    <name evidence="3" type="ORF">PFDG_02471</name>
</gene>
<dbReference type="VEuPathDB" id="PlasmoDB:PfDd2_130006200"/>
<dbReference type="AlphaFoldDB" id="A0A0L7M1N7"/>
<reference evidence="4" key="1">
    <citation type="submission" date="2006-09" db="EMBL/GenBank/DDBJ databases">
        <title>Annotation of Plasmodium falciparum Dd2.</title>
        <authorList>
            <consortium name="The Broad Institute Genome Sequencing Platform"/>
            <person name="Volkman S.K."/>
            <person name="Neafsey D.E."/>
            <person name="Dash A.P."/>
            <person name="Chitnis C.E."/>
            <person name="Hartl D.L."/>
            <person name="Young S.K."/>
            <person name="Zeng Q."/>
            <person name="Koehrsen M."/>
            <person name="Alvarado L."/>
            <person name="Berlin A."/>
            <person name="Borenstein D."/>
            <person name="Chapman S.B."/>
            <person name="Chen Z."/>
            <person name="Engels R."/>
            <person name="Freedman E."/>
            <person name="Gellesch M."/>
            <person name="Goldberg J."/>
            <person name="Griggs A."/>
            <person name="Gujja S."/>
            <person name="Heilman E.R."/>
            <person name="Heiman D.I."/>
            <person name="Howarth C."/>
            <person name="Jen D."/>
            <person name="Larson L."/>
            <person name="Mehta T."/>
            <person name="Neiman D."/>
            <person name="Park D."/>
            <person name="Pearson M."/>
            <person name="Roberts A."/>
            <person name="Saif S."/>
            <person name="Shea T."/>
            <person name="Shenoy N."/>
            <person name="Sisk P."/>
            <person name="Stolte C."/>
            <person name="Sykes S."/>
            <person name="Walk T."/>
            <person name="White J."/>
            <person name="Yandava C."/>
            <person name="Haas B."/>
            <person name="Henn M.R."/>
            <person name="Nusbaum C."/>
            <person name="Birren B."/>
        </authorList>
    </citation>
    <scope>NUCLEOTIDE SEQUENCE [LARGE SCALE GENOMIC DNA]</scope>
</reference>
<name>A0A0L7M1N7_PLAF4</name>
<dbReference type="OMA" id="YITILNM"/>
<reference evidence="4" key="2">
    <citation type="submission" date="2006-09" db="EMBL/GenBank/DDBJ databases">
        <title>The genome sequence of Plasmodium falciparum Dd2.</title>
        <authorList>
            <consortium name="The Broad Institute Genome Sequencing Platform"/>
            <person name="Birren B."/>
            <person name="Lander E."/>
            <person name="Galagan J."/>
            <person name="Nusbaum C."/>
            <person name="Devon K."/>
            <person name="Henn M."/>
            <person name="Jaffe D."/>
            <person name="Butler J."/>
            <person name="Alvarez P."/>
            <person name="Gnerre S."/>
            <person name="Grabherr M."/>
            <person name="Kleber M."/>
            <person name="Mauceli E."/>
            <person name="Brockman W."/>
            <person name="MacCallum I.A."/>
            <person name="Rounsley S."/>
            <person name="Young S."/>
            <person name="LaButti K."/>
            <person name="Pushparaj V."/>
            <person name="DeCaprio D."/>
            <person name="Crawford M."/>
            <person name="Koehrsen M."/>
            <person name="Engels R."/>
            <person name="Montgomery P."/>
            <person name="Pearson M."/>
            <person name="Howarth C."/>
            <person name="Larson L."/>
            <person name="Luoma S."/>
            <person name="White J."/>
            <person name="Kodira C."/>
            <person name="Zeng Q."/>
            <person name="O'Leary S."/>
            <person name="Yandava C."/>
            <person name="Alvarado L."/>
            <person name="Wirth D."/>
            <person name="Volkman S."/>
            <person name="Hartl D."/>
        </authorList>
    </citation>
    <scope>NUCLEOTIDE SEQUENCE [LARGE SCALE GENOMIC DNA]</scope>
</reference>
<feature type="transmembrane region" description="Helical" evidence="1">
    <location>
        <begin position="183"/>
        <end position="205"/>
    </location>
</feature>
<dbReference type="Proteomes" id="UP000054282">
    <property type="component" value="Unassembled WGS sequence"/>
</dbReference>
<keyword evidence="2" id="KW-0732">Signal</keyword>
<dbReference type="Pfam" id="PF17410">
    <property type="entry name" value="Stevor"/>
    <property type="match status" value="1"/>
</dbReference>
<keyword evidence="1" id="KW-1133">Transmembrane helix</keyword>
<keyword evidence="1" id="KW-0812">Transmembrane</keyword>
<feature type="transmembrane region" description="Helical" evidence="1">
    <location>
        <begin position="262"/>
        <end position="288"/>
    </location>
</feature>
<sequence>MNIYYVKMLLFTFFINTLVLPNCDNYLNNHYNVNLIKNNTKRKTMKSRLLAQTKNHNPHYHNDPELKEIINKLNEEAIKKYQQTHDPYEQLQEIVEKNGKKPIGGNNAEPMSTIEKELFETYEEMFSDKNNIILKSGMYPNADVGSDKSSTCECFDTNNMKLATKKGKDKYLKHLKERCTRGIYFFSIGSAFLTMLGLAFARAAAFNYVASFGTPYSTYASYITILNMFHGPSMIAAVEAGTKACVTGLSDLVTPAATSASAIFSGCGIAALVLLILAVILIIIYIWLYRRRKNSWKHECKKHLCK</sequence>
<evidence type="ECO:0008006" key="5">
    <source>
        <dbReference type="Google" id="ProtNLM"/>
    </source>
</evidence>
<dbReference type="KEGG" id="pfd:PFDG_02471"/>
<dbReference type="EMBL" id="DS016351">
    <property type="protein sequence ID" value="KOB86703.1"/>
    <property type="molecule type" value="Genomic_DNA"/>
</dbReference>
<feature type="chain" id="PRO_5005573896" description="Stevor" evidence="2">
    <location>
        <begin position="22"/>
        <end position="306"/>
    </location>
</feature>
<dbReference type="NCBIfam" id="TIGR01478">
    <property type="entry name" value="STEVOR"/>
    <property type="match status" value="1"/>
</dbReference>
<dbReference type="InterPro" id="IPR006374">
    <property type="entry name" value="VSA_Stevor"/>
</dbReference>
<organism evidence="3 4">
    <name type="scientific">Plasmodium falciparum (isolate Dd2)</name>
    <dbReference type="NCBI Taxonomy" id="57267"/>
    <lineage>
        <taxon>Eukaryota</taxon>
        <taxon>Sar</taxon>
        <taxon>Alveolata</taxon>
        <taxon>Apicomplexa</taxon>
        <taxon>Aconoidasida</taxon>
        <taxon>Haemosporida</taxon>
        <taxon>Plasmodiidae</taxon>
        <taxon>Plasmodium</taxon>
        <taxon>Plasmodium (Laverania)</taxon>
    </lineage>
</organism>